<sequence length="188" mass="21107">MGTGEGEGKWLAATARGSSEEAYPSFFAPSLFVENPLLPKRSGMLFPMDKQGKYVTRRPVFNSLGLGMFKAKATSASSGFQNPSRVMAVTSLIWKCATEASRARYGSRRFWRWMVNQRGRMKEVIDAMNNHPPVMVDIPICDRNVLDKIVTLTIIGFPSNEDVVTVGHATNDDQRFNVWRTQSFSIKH</sequence>
<keyword evidence="3" id="KW-0012">Acyltransferase</keyword>
<evidence type="ECO:0000313" key="5">
    <source>
        <dbReference type="Proteomes" id="UP001187471"/>
    </source>
</evidence>
<protein>
    <submittedName>
        <fullName evidence="4">Uncharacterized protein</fullName>
    </submittedName>
</protein>
<gene>
    <name evidence="4" type="ORF">RJ640_002970</name>
</gene>
<dbReference type="EMBL" id="JAVXUO010000276">
    <property type="protein sequence ID" value="KAK2993756.1"/>
    <property type="molecule type" value="Genomic_DNA"/>
</dbReference>
<evidence type="ECO:0000256" key="3">
    <source>
        <dbReference type="ARBA" id="ARBA00023315"/>
    </source>
</evidence>
<comment type="caution">
    <text evidence="4">The sequence shown here is derived from an EMBL/GenBank/DDBJ whole genome shotgun (WGS) entry which is preliminary data.</text>
</comment>
<comment type="similarity">
    <text evidence="1">Belongs to the plant acyltransferase family.</text>
</comment>
<reference evidence="4" key="1">
    <citation type="submission" date="2022-12" db="EMBL/GenBank/DDBJ databases">
        <title>Draft genome assemblies for two species of Escallonia (Escalloniales).</title>
        <authorList>
            <person name="Chanderbali A."/>
            <person name="Dervinis C."/>
            <person name="Anghel I."/>
            <person name="Soltis D."/>
            <person name="Soltis P."/>
            <person name="Zapata F."/>
        </authorList>
    </citation>
    <scope>NUCLEOTIDE SEQUENCE</scope>
    <source>
        <strain evidence="4">UCBG92.1500</strain>
        <tissue evidence="4">Leaf</tissue>
    </source>
</reference>
<dbReference type="InterPro" id="IPR023213">
    <property type="entry name" value="CAT-like_dom_sf"/>
</dbReference>
<evidence type="ECO:0000313" key="4">
    <source>
        <dbReference type="EMBL" id="KAK2993756.1"/>
    </source>
</evidence>
<proteinExistence type="inferred from homology"/>
<dbReference type="GO" id="GO:0016746">
    <property type="term" value="F:acyltransferase activity"/>
    <property type="evidence" value="ECO:0007669"/>
    <property type="project" value="UniProtKB-KW"/>
</dbReference>
<dbReference type="PANTHER" id="PTHR31623:SF110">
    <property type="entry name" value="VINORINE SYNTHASE-LIKE"/>
    <property type="match status" value="1"/>
</dbReference>
<organism evidence="4 5">
    <name type="scientific">Escallonia rubra</name>
    <dbReference type="NCBI Taxonomy" id="112253"/>
    <lineage>
        <taxon>Eukaryota</taxon>
        <taxon>Viridiplantae</taxon>
        <taxon>Streptophyta</taxon>
        <taxon>Embryophyta</taxon>
        <taxon>Tracheophyta</taxon>
        <taxon>Spermatophyta</taxon>
        <taxon>Magnoliopsida</taxon>
        <taxon>eudicotyledons</taxon>
        <taxon>Gunneridae</taxon>
        <taxon>Pentapetalae</taxon>
        <taxon>asterids</taxon>
        <taxon>campanulids</taxon>
        <taxon>Escalloniales</taxon>
        <taxon>Escalloniaceae</taxon>
        <taxon>Escallonia</taxon>
    </lineage>
</organism>
<dbReference type="AlphaFoldDB" id="A0AA88S0L4"/>
<keyword evidence="5" id="KW-1185">Reference proteome</keyword>
<dbReference type="Gene3D" id="3.30.559.10">
    <property type="entry name" value="Chloramphenicol acetyltransferase-like domain"/>
    <property type="match status" value="1"/>
</dbReference>
<accession>A0AA88S0L4</accession>
<dbReference type="PANTHER" id="PTHR31623">
    <property type="entry name" value="F21J9.9"/>
    <property type="match status" value="1"/>
</dbReference>
<evidence type="ECO:0000256" key="1">
    <source>
        <dbReference type="ARBA" id="ARBA00009861"/>
    </source>
</evidence>
<keyword evidence="2" id="KW-0808">Transferase</keyword>
<name>A0AA88S0L4_9ASTE</name>
<dbReference type="Pfam" id="PF02458">
    <property type="entry name" value="Transferase"/>
    <property type="match status" value="1"/>
</dbReference>
<dbReference type="Proteomes" id="UP001187471">
    <property type="component" value="Unassembled WGS sequence"/>
</dbReference>
<evidence type="ECO:0000256" key="2">
    <source>
        <dbReference type="ARBA" id="ARBA00022679"/>
    </source>
</evidence>